<proteinExistence type="predicted"/>
<dbReference type="Pfam" id="PF00512">
    <property type="entry name" value="HisKA"/>
    <property type="match status" value="1"/>
</dbReference>
<dbReference type="PROSITE" id="PS50110">
    <property type="entry name" value="RESPONSE_REGULATORY"/>
    <property type="match status" value="1"/>
</dbReference>
<evidence type="ECO:0000256" key="1">
    <source>
        <dbReference type="ARBA" id="ARBA00022553"/>
    </source>
</evidence>
<dbReference type="PROSITE" id="PS50109">
    <property type="entry name" value="HIS_KIN"/>
    <property type="match status" value="1"/>
</dbReference>
<feature type="domain" description="Histidine kinase" evidence="3">
    <location>
        <begin position="157"/>
        <end position="374"/>
    </location>
</feature>
<dbReference type="Gene3D" id="3.40.50.2300">
    <property type="match status" value="1"/>
</dbReference>
<name>A0A1F7WDW4_9BACT</name>
<feature type="modified residue" description="4-aspartylphosphate" evidence="2">
    <location>
        <position position="443"/>
    </location>
</feature>
<evidence type="ECO:0000259" key="4">
    <source>
        <dbReference type="PROSITE" id="PS50110"/>
    </source>
</evidence>
<dbReference type="SUPFAM" id="SSF55874">
    <property type="entry name" value="ATPase domain of HSP90 chaperone/DNA topoisomerase II/histidine kinase"/>
    <property type="match status" value="1"/>
</dbReference>
<evidence type="ECO:0008006" key="7">
    <source>
        <dbReference type="Google" id="ProtNLM"/>
    </source>
</evidence>
<dbReference type="InterPro" id="IPR036890">
    <property type="entry name" value="HATPase_C_sf"/>
</dbReference>
<dbReference type="PANTHER" id="PTHR43547:SF2">
    <property type="entry name" value="HYBRID SIGNAL TRANSDUCTION HISTIDINE KINASE C"/>
    <property type="match status" value="1"/>
</dbReference>
<dbReference type="Proteomes" id="UP000178735">
    <property type="component" value="Unassembled WGS sequence"/>
</dbReference>
<dbReference type="Pfam" id="PF00072">
    <property type="entry name" value="Response_reg"/>
    <property type="match status" value="1"/>
</dbReference>
<dbReference type="Gene3D" id="3.30.565.10">
    <property type="entry name" value="Histidine kinase-like ATPase, C-terminal domain"/>
    <property type="match status" value="1"/>
</dbReference>
<evidence type="ECO:0000259" key="3">
    <source>
        <dbReference type="PROSITE" id="PS50109"/>
    </source>
</evidence>
<dbReference type="AlphaFoldDB" id="A0A1F7WDW4"/>
<gene>
    <name evidence="5" type="ORF">A2008_07820</name>
</gene>
<dbReference type="STRING" id="1817813.A2008_07820"/>
<accession>A0A1F7WDW4</accession>
<dbReference type="SUPFAM" id="SSF52172">
    <property type="entry name" value="CheY-like"/>
    <property type="match status" value="1"/>
</dbReference>
<dbReference type="SUPFAM" id="SSF47384">
    <property type="entry name" value="Homodimeric domain of signal transducing histidine kinase"/>
    <property type="match status" value="1"/>
</dbReference>
<dbReference type="InterPro" id="IPR003661">
    <property type="entry name" value="HisK_dim/P_dom"/>
</dbReference>
<reference evidence="5 6" key="1">
    <citation type="journal article" date="2016" name="Nat. Commun.">
        <title>Thousands of microbial genomes shed light on interconnected biogeochemical processes in an aquifer system.</title>
        <authorList>
            <person name="Anantharaman K."/>
            <person name="Brown C.T."/>
            <person name="Hug L.A."/>
            <person name="Sharon I."/>
            <person name="Castelle C.J."/>
            <person name="Probst A.J."/>
            <person name="Thomas B.C."/>
            <person name="Singh A."/>
            <person name="Wilkins M.J."/>
            <person name="Karaoz U."/>
            <person name="Brodie E.L."/>
            <person name="Williams K.H."/>
            <person name="Hubbard S.S."/>
            <person name="Banfield J.F."/>
        </authorList>
    </citation>
    <scope>NUCLEOTIDE SEQUENCE [LARGE SCALE GENOMIC DNA]</scope>
</reference>
<organism evidence="5 6">
    <name type="scientific">Candidatus Wallbacteria bacterium GWC2_49_35</name>
    <dbReference type="NCBI Taxonomy" id="1817813"/>
    <lineage>
        <taxon>Bacteria</taxon>
        <taxon>Candidatus Walliibacteriota</taxon>
    </lineage>
</organism>
<dbReference type="EMBL" id="MGFH01000251">
    <property type="protein sequence ID" value="OGM00757.1"/>
    <property type="molecule type" value="Genomic_DNA"/>
</dbReference>
<dbReference type="GO" id="GO:0000155">
    <property type="term" value="F:phosphorelay sensor kinase activity"/>
    <property type="evidence" value="ECO:0007669"/>
    <property type="project" value="InterPro"/>
</dbReference>
<dbReference type="PANTHER" id="PTHR43547">
    <property type="entry name" value="TWO-COMPONENT HISTIDINE KINASE"/>
    <property type="match status" value="1"/>
</dbReference>
<evidence type="ECO:0000256" key="2">
    <source>
        <dbReference type="PROSITE-ProRule" id="PRU00169"/>
    </source>
</evidence>
<feature type="domain" description="Response regulatory" evidence="4">
    <location>
        <begin position="394"/>
        <end position="510"/>
    </location>
</feature>
<dbReference type="InterPro" id="IPR001789">
    <property type="entry name" value="Sig_transdc_resp-reg_receiver"/>
</dbReference>
<dbReference type="CDD" id="cd00082">
    <property type="entry name" value="HisKA"/>
    <property type="match status" value="1"/>
</dbReference>
<dbReference type="InterPro" id="IPR011006">
    <property type="entry name" value="CheY-like_superfamily"/>
</dbReference>
<protein>
    <recommendedName>
        <fullName evidence="7">Response regulatory domain-containing protein</fullName>
    </recommendedName>
</protein>
<sequence>MNISANRVLVAGSRSVADELVSQLQKKNYPIEVIFEQDYNAVGAILNESGFGVVVLDLDEEGARTVVKELAEKCPDSSFVLLSGVSNEENASELLEGAQFNYVAKTGNYPVVLFKNTVLALEHQKNIHSQAAFSGQIDKINTEIKKVENIKTELIENLCHELRTPLSSIRGYTELVLKNKMGEINQKQTNALSVVLKNADKMLVLIDELSDFSKIQHYKNSSNIRKIDVIGVVSEAVAALATKSIEKNIAIDFSLASRPFFVSADFSQISYVFTTMVNEIIKTQEKNSRFGITYSHTDNDITINFTPVSVLRDNANLDSKLASFFQTTNAAESGLNVEFTLIAEIIMLHGGVVKINKDEAGDTQTITVNLPLYIEKDISYLNEGDRVKKGGRRKLIIVDDDADCIGLLSTILDSDYNVVVTNSAYSMFKALEIHKDCSLILLDINMVDLDGISICKMLKNNPEYSAIPVLMISASMQEQKKRQSLEAGALGFLEKPFEADKISSFIKNIVV</sequence>
<evidence type="ECO:0000313" key="6">
    <source>
        <dbReference type="Proteomes" id="UP000178735"/>
    </source>
</evidence>
<dbReference type="SMART" id="SM00448">
    <property type="entry name" value="REC"/>
    <property type="match status" value="1"/>
</dbReference>
<dbReference type="InterPro" id="IPR005467">
    <property type="entry name" value="His_kinase_dom"/>
</dbReference>
<dbReference type="InterPro" id="IPR036097">
    <property type="entry name" value="HisK_dim/P_sf"/>
</dbReference>
<comment type="caution">
    <text evidence="5">The sequence shown here is derived from an EMBL/GenBank/DDBJ whole genome shotgun (WGS) entry which is preliminary data.</text>
</comment>
<dbReference type="Gene3D" id="1.10.287.130">
    <property type="match status" value="1"/>
</dbReference>
<keyword evidence="1 2" id="KW-0597">Phosphoprotein</keyword>
<evidence type="ECO:0000313" key="5">
    <source>
        <dbReference type="EMBL" id="OGM00757.1"/>
    </source>
</evidence>
<dbReference type="SMART" id="SM00388">
    <property type="entry name" value="HisKA"/>
    <property type="match status" value="1"/>
</dbReference>